<dbReference type="AlphaFoldDB" id="A0A7W7FXX5"/>
<sequence>MTRKQPAPLSEALVAKTTRLLMGAVPSLDTDQAWELLIVAAGKNASMRQVHDFLSRHPDALRHGLSDSPLALGRLARLLVDLGVGDIVEPTCFDCGRTIARPHRVEGGRVCRRCYRHRLTGLCCRCGQSRPIMARLPEGVICPTCYGRETRELCANCGGLFRVTARRADGKPLCQTCRPRRLEKCVVCGTEQPVAMRYEINAVCKRCYRLTFQPRRECGRCGKTAQIAKAATAEQPDICTNCNAGPIQTCSVCGRRRPCHRGKHGVPRCE</sequence>
<gene>
    <name evidence="1" type="ORF">HNR67_007875</name>
</gene>
<proteinExistence type="predicted"/>
<evidence type="ECO:0000313" key="1">
    <source>
        <dbReference type="EMBL" id="MBB4681757.1"/>
    </source>
</evidence>
<dbReference type="Proteomes" id="UP000533598">
    <property type="component" value="Unassembled WGS sequence"/>
</dbReference>
<accession>A0A7W7FXX5</accession>
<evidence type="ECO:0000313" key="2">
    <source>
        <dbReference type="Proteomes" id="UP000533598"/>
    </source>
</evidence>
<organism evidence="1 2">
    <name type="scientific">Crossiella cryophila</name>
    <dbReference type="NCBI Taxonomy" id="43355"/>
    <lineage>
        <taxon>Bacteria</taxon>
        <taxon>Bacillati</taxon>
        <taxon>Actinomycetota</taxon>
        <taxon>Actinomycetes</taxon>
        <taxon>Pseudonocardiales</taxon>
        <taxon>Pseudonocardiaceae</taxon>
        <taxon>Crossiella</taxon>
    </lineage>
</organism>
<name>A0A7W7FXX5_9PSEU</name>
<dbReference type="EMBL" id="JACHMH010000001">
    <property type="protein sequence ID" value="MBB4681757.1"/>
    <property type="molecule type" value="Genomic_DNA"/>
</dbReference>
<reference evidence="1 2" key="1">
    <citation type="submission" date="2020-08" db="EMBL/GenBank/DDBJ databases">
        <title>Sequencing the genomes of 1000 actinobacteria strains.</title>
        <authorList>
            <person name="Klenk H.-P."/>
        </authorList>
    </citation>
    <scope>NUCLEOTIDE SEQUENCE [LARGE SCALE GENOMIC DNA]</scope>
    <source>
        <strain evidence="1 2">DSM 44230</strain>
    </source>
</reference>
<comment type="caution">
    <text evidence="1">The sequence shown here is derived from an EMBL/GenBank/DDBJ whole genome shotgun (WGS) entry which is preliminary data.</text>
</comment>
<protein>
    <submittedName>
        <fullName evidence="1">Uncharacterized protein</fullName>
    </submittedName>
</protein>
<keyword evidence="2" id="KW-1185">Reference proteome</keyword>